<keyword evidence="3" id="KW-1185">Reference proteome</keyword>
<name>A0A7T8H247_CALRO</name>
<accession>A0A7T8H247</accession>
<protein>
    <submittedName>
        <fullName evidence="2">LIM homeobox 1</fullName>
    </submittedName>
</protein>
<evidence type="ECO:0000313" key="3">
    <source>
        <dbReference type="Proteomes" id="UP000595437"/>
    </source>
</evidence>
<evidence type="ECO:0000256" key="1">
    <source>
        <dbReference type="SAM" id="MobiDB-lite"/>
    </source>
</evidence>
<dbReference type="EMBL" id="CP045900">
    <property type="protein sequence ID" value="QQP42049.1"/>
    <property type="molecule type" value="Genomic_DNA"/>
</dbReference>
<keyword evidence="2" id="KW-0238">DNA-binding</keyword>
<dbReference type="AlphaFoldDB" id="A0A7T8H247"/>
<gene>
    <name evidence="2" type="ORF">FKW44_016595</name>
</gene>
<sequence length="78" mass="8403">MIQVKAACRAVAAQGGVVIVLHLMFGVGVREWVERVSEPGVEWGGVGCPRRLGMGTESSNTPWSSSSSEKRSSNEERK</sequence>
<dbReference type="Proteomes" id="UP000595437">
    <property type="component" value="Chromosome 11"/>
</dbReference>
<reference evidence="3" key="1">
    <citation type="submission" date="2021-01" db="EMBL/GenBank/DDBJ databases">
        <title>Caligus Genome Assembly.</title>
        <authorList>
            <person name="Gallardo-Escarate C."/>
        </authorList>
    </citation>
    <scope>NUCLEOTIDE SEQUENCE [LARGE SCALE GENOMIC DNA]</scope>
</reference>
<feature type="compositionally biased region" description="Basic and acidic residues" evidence="1">
    <location>
        <begin position="68"/>
        <end position="78"/>
    </location>
</feature>
<keyword evidence="2" id="KW-0371">Homeobox</keyword>
<feature type="compositionally biased region" description="Low complexity" evidence="1">
    <location>
        <begin position="58"/>
        <end position="67"/>
    </location>
</feature>
<organism evidence="2 3">
    <name type="scientific">Caligus rogercresseyi</name>
    <name type="common">Sea louse</name>
    <dbReference type="NCBI Taxonomy" id="217165"/>
    <lineage>
        <taxon>Eukaryota</taxon>
        <taxon>Metazoa</taxon>
        <taxon>Ecdysozoa</taxon>
        <taxon>Arthropoda</taxon>
        <taxon>Crustacea</taxon>
        <taxon>Multicrustacea</taxon>
        <taxon>Hexanauplia</taxon>
        <taxon>Copepoda</taxon>
        <taxon>Siphonostomatoida</taxon>
        <taxon>Caligidae</taxon>
        <taxon>Caligus</taxon>
    </lineage>
</organism>
<evidence type="ECO:0000313" key="2">
    <source>
        <dbReference type="EMBL" id="QQP42049.1"/>
    </source>
</evidence>
<dbReference type="GO" id="GO:0003677">
    <property type="term" value="F:DNA binding"/>
    <property type="evidence" value="ECO:0007669"/>
    <property type="project" value="UniProtKB-KW"/>
</dbReference>
<feature type="region of interest" description="Disordered" evidence="1">
    <location>
        <begin position="47"/>
        <end position="78"/>
    </location>
</feature>
<proteinExistence type="predicted"/>